<evidence type="ECO:0000256" key="2">
    <source>
        <dbReference type="SAM" id="MobiDB-lite"/>
    </source>
</evidence>
<evidence type="ECO:0000313" key="4">
    <source>
        <dbReference type="EMBL" id="KAB2931728.1"/>
    </source>
</evidence>
<dbReference type="GO" id="GO:0006355">
    <property type="term" value="P:regulation of DNA-templated transcription"/>
    <property type="evidence" value="ECO:0007669"/>
    <property type="project" value="InterPro"/>
</dbReference>
<dbReference type="InterPro" id="IPR006027">
    <property type="entry name" value="NusB_RsmB_TIM44"/>
</dbReference>
<keyword evidence="1" id="KW-0694">RNA-binding</keyword>
<organism evidence="4 5">
    <name type="scientific">Leptonema illini</name>
    <dbReference type="NCBI Taxonomy" id="183"/>
    <lineage>
        <taxon>Bacteria</taxon>
        <taxon>Pseudomonadati</taxon>
        <taxon>Spirochaetota</taxon>
        <taxon>Spirochaetia</taxon>
        <taxon>Leptospirales</taxon>
        <taxon>Leptospiraceae</taxon>
        <taxon>Leptonema</taxon>
    </lineage>
</organism>
<reference evidence="4 5" key="1">
    <citation type="submission" date="2019-10" db="EMBL/GenBank/DDBJ databases">
        <title>Extracellular Electron Transfer in a Candidatus Methanoperedens spp. Enrichment Culture.</title>
        <authorList>
            <person name="Berger S."/>
            <person name="Rangel Shaw D."/>
            <person name="Berben T."/>
            <person name="In 'T Zandt M."/>
            <person name="Frank J."/>
            <person name="Reimann J."/>
            <person name="Jetten M.S.M."/>
            <person name="Welte C.U."/>
        </authorList>
    </citation>
    <scope>NUCLEOTIDE SEQUENCE [LARGE SCALE GENOMIC DNA]</scope>
    <source>
        <strain evidence="4">SB12</strain>
    </source>
</reference>
<sequence>MKKIRIKKKPSQPRKSLNRHPNSHAREVALQALYQLEVVHHPMPEVMEFRWLNNPLTDEEHALTLQLIEGVAELEGKIDGVIDAYIHKDASQISTIVRSILRMGTFEILKGAFDIRILIDDYCTLTRRYDGDPSVGFVHGTLDHIYQDHRAIREGEDGEKSTDV</sequence>
<comment type="caution">
    <text evidence="4">The sequence shown here is derived from an EMBL/GenBank/DDBJ whole genome shotgun (WGS) entry which is preliminary data.</text>
</comment>
<dbReference type="Pfam" id="PF01029">
    <property type="entry name" value="NusB"/>
    <property type="match status" value="1"/>
</dbReference>
<dbReference type="AlphaFoldDB" id="A0A833H0P3"/>
<evidence type="ECO:0000256" key="1">
    <source>
        <dbReference type="ARBA" id="ARBA00022884"/>
    </source>
</evidence>
<gene>
    <name evidence="4" type="ORF">F9K24_12395</name>
</gene>
<dbReference type="SUPFAM" id="SSF48013">
    <property type="entry name" value="NusB-like"/>
    <property type="match status" value="1"/>
</dbReference>
<protein>
    <recommendedName>
        <fullName evidence="3">NusB/RsmB/TIM44 domain-containing protein</fullName>
    </recommendedName>
</protein>
<dbReference type="EMBL" id="WBUI01000012">
    <property type="protein sequence ID" value="KAB2931728.1"/>
    <property type="molecule type" value="Genomic_DNA"/>
</dbReference>
<feature type="domain" description="NusB/RsmB/TIM44" evidence="3">
    <location>
        <begin position="24"/>
        <end position="146"/>
    </location>
</feature>
<evidence type="ECO:0000313" key="5">
    <source>
        <dbReference type="Proteomes" id="UP000460298"/>
    </source>
</evidence>
<proteinExistence type="predicted"/>
<dbReference type="Gene3D" id="1.10.940.10">
    <property type="entry name" value="NusB-like"/>
    <property type="match status" value="1"/>
</dbReference>
<evidence type="ECO:0000259" key="3">
    <source>
        <dbReference type="Pfam" id="PF01029"/>
    </source>
</evidence>
<dbReference type="InterPro" id="IPR035926">
    <property type="entry name" value="NusB-like_sf"/>
</dbReference>
<dbReference type="Proteomes" id="UP000460298">
    <property type="component" value="Unassembled WGS sequence"/>
</dbReference>
<feature type="region of interest" description="Disordered" evidence="2">
    <location>
        <begin position="1"/>
        <end position="22"/>
    </location>
</feature>
<name>A0A833H0P3_9LEPT</name>
<accession>A0A833H0P3</accession>
<dbReference type="GO" id="GO:0003723">
    <property type="term" value="F:RNA binding"/>
    <property type="evidence" value="ECO:0007669"/>
    <property type="project" value="UniProtKB-KW"/>
</dbReference>